<organism evidence="2 3">
    <name type="scientific">Cricetibacter osteomyelitidis</name>
    <dbReference type="NCBI Taxonomy" id="1521931"/>
    <lineage>
        <taxon>Bacteria</taxon>
        <taxon>Pseudomonadati</taxon>
        <taxon>Pseudomonadota</taxon>
        <taxon>Gammaproteobacteria</taxon>
        <taxon>Pasteurellales</taxon>
        <taxon>Pasteurellaceae</taxon>
        <taxon>Cricetibacter</taxon>
    </lineage>
</organism>
<dbReference type="Pfam" id="PF24731">
    <property type="entry name" value="DUF7683"/>
    <property type="match status" value="1"/>
</dbReference>
<dbReference type="InterPro" id="IPR056100">
    <property type="entry name" value="DUF7683"/>
</dbReference>
<dbReference type="Proteomes" id="UP000295763">
    <property type="component" value="Unassembled WGS sequence"/>
</dbReference>
<dbReference type="EMBL" id="SLYB01000028">
    <property type="protein sequence ID" value="TCP92061.1"/>
    <property type="molecule type" value="Genomic_DNA"/>
</dbReference>
<keyword evidence="3" id="KW-1185">Reference proteome</keyword>
<sequence>MLYFTRFIEVFDNKTEQLIFKIIINKDLKELRKIINFDKDDDEGLGIYELNQIQLEKLGFFKSKNHFDFSYYLSAEFYNSEFKL</sequence>
<protein>
    <recommendedName>
        <fullName evidence="1">DUF7683 domain-containing protein</fullName>
    </recommendedName>
</protein>
<dbReference type="AlphaFoldDB" id="A0A4R2STL7"/>
<reference evidence="2 3" key="1">
    <citation type="submission" date="2019-03" db="EMBL/GenBank/DDBJ databases">
        <title>Genomic Encyclopedia of Type Strains, Phase IV (KMG-IV): sequencing the most valuable type-strain genomes for metagenomic binning, comparative biology and taxonomic classification.</title>
        <authorList>
            <person name="Goeker M."/>
        </authorList>
    </citation>
    <scope>NUCLEOTIDE SEQUENCE [LARGE SCALE GENOMIC DNA]</scope>
    <source>
        <strain evidence="2 3">DSM 28404</strain>
    </source>
</reference>
<gene>
    <name evidence="2" type="ORF">EDC44_12814</name>
</gene>
<dbReference type="RefSeq" id="WP_131978604.1">
    <property type="nucleotide sequence ID" value="NZ_SLYB01000028.1"/>
</dbReference>
<comment type="caution">
    <text evidence="2">The sequence shown here is derived from an EMBL/GenBank/DDBJ whole genome shotgun (WGS) entry which is preliminary data.</text>
</comment>
<accession>A0A4R2STL7</accession>
<proteinExistence type="predicted"/>
<evidence type="ECO:0000313" key="2">
    <source>
        <dbReference type="EMBL" id="TCP92061.1"/>
    </source>
</evidence>
<feature type="domain" description="DUF7683" evidence="1">
    <location>
        <begin position="5"/>
        <end position="72"/>
    </location>
</feature>
<evidence type="ECO:0000313" key="3">
    <source>
        <dbReference type="Proteomes" id="UP000295763"/>
    </source>
</evidence>
<evidence type="ECO:0000259" key="1">
    <source>
        <dbReference type="Pfam" id="PF24731"/>
    </source>
</evidence>
<name>A0A4R2STL7_9PAST</name>